<dbReference type="InterPro" id="IPR013087">
    <property type="entry name" value="Znf_C2H2_type"/>
</dbReference>
<evidence type="ECO:0000256" key="3">
    <source>
        <dbReference type="ARBA" id="ARBA00022833"/>
    </source>
</evidence>
<dbReference type="OrthoDB" id="264917at2759"/>
<dbReference type="InterPro" id="IPR013083">
    <property type="entry name" value="Znf_RING/FYVE/PHD"/>
</dbReference>
<evidence type="ECO:0000259" key="7">
    <source>
        <dbReference type="PROSITE" id="PS51787"/>
    </source>
</evidence>
<evidence type="ECO:0000313" key="8">
    <source>
        <dbReference type="EMBL" id="KAF5389047.1"/>
    </source>
</evidence>
<dbReference type="PROSITE" id="PS00518">
    <property type="entry name" value="ZF_RING_1"/>
    <property type="match status" value="1"/>
</dbReference>
<proteinExistence type="predicted"/>
<dbReference type="InterPro" id="IPR001841">
    <property type="entry name" value="Znf_RING"/>
</dbReference>
<dbReference type="SUPFAM" id="SSF88697">
    <property type="entry name" value="PUA domain-like"/>
    <property type="match status" value="1"/>
</dbReference>
<dbReference type="PROSITE" id="PS51787">
    <property type="entry name" value="LON_N"/>
    <property type="match status" value="1"/>
</dbReference>
<dbReference type="InterPro" id="IPR003111">
    <property type="entry name" value="Lon_prtase_N"/>
</dbReference>
<dbReference type="PANTHER" id="PTHR23327">
    <property type="entry name" value="RING FINGER PROTEIN 127"/>
    <property type="match status" value="1"/>
</dbReference>
<dbReference type="PANTHER" id="PTHR23327:SF42">
    <property type="entry name" value="LON PEPTIDASE N-TERMINAL DOMAIN AND RING FINGER PROTEIN C14F5.10C"/>
    <property type="match status" value="1"/>
</dbReference>
<evidence type="ECO:0000256" key="2">
    <source>
        <dbReference type="ARBA" id="ARBA00022771"/>
    </source>
</evidence>
<dbReference type="InterPro" id="IPR015947">
    <property type="entry name" value="PUA-like_sf"/>
</dbReference>
<evidence type="ECO:0000256" key="5">
    <source>
        <dbReference type="SAM" id="MobiDB-lite"/>
    </source>
</evidence>
<dbReference type="GO" id="GO:0061630">
    <property type="term" value="F:ubiquitin protein ligase activity"/>
    <property type="evidence" value="ECO:0007669"/>
    <property type="project" value="TreeGrafter"/>
</dbReference>
<dbReference type="CDD" id="cd16514">
    <property type="entry name" value="RING-HC_LONFs_rpt2"/>
    <property type="match status" value="1"/>
</dbReference>
<keyword evidence="9" id="KW-1185">Reference proteome</keyword>
<reference evidence="8 9" key="1">
    <citation type="journal article" date="2020" name="ISME J.">
        <title>Uncovering the hidden diversity of litter-decomposition mechanisms in mushroom-forming fungi.</title>
        <authorList>
            <person name="Floudas D."/>
            <person name="Bentzer J."/>
            <person name="Ahren D."/>
            <person name="Johansson T."/>
            <person name="Persson P."/>
            <person name="Tunlid A."/>
        </authorList>
    </citation>
    <scope>NUCLEOTIDE SEQUENCE [LARGE SCALE GENOMIC DNA]</scope>
    <source>
        <strain evidence="8 9">CBS 406.79</strain>
    </source>
</reference>
<sequence length="512" mass="57025">MDPASIRSLLRCPICNNFLSNPSTLHCGHSICSTHDFCSLHSPPVPSGGKVDISLQKIIHLVDRDLAARPAHNDSGDTQDGDDNDAVEIPMKRSRSVFARGDDEEEDDLLAHLRSESARQRILHHNESEPPIQRPLESFEKELVTELNCEICFSLMYEPVTTPCQHTFCSRCLHRSLDHSSVCPLCRQGLPDFAYFVKHPQNHTMLKIILHACPSAYKERETILQVEEHNARVNTPIFVCQLSFPGMPTLLHFFEPKYRLMLRRCLAASDHPSFGMIMSSSASSSSASSSHLNAGDQIEYGTMLEIRSVQMLPDGRSMVETWGAWRFRILERGLLDGYVVGRIERIDDIPDEDDDEESEDAVSEVSSATPSTMGQLGSRPISTASSSSSSSSSGIESPARSFSEASPSSSSLPFSEPEPSRHLPLSTRQLIEHCNYFLSQLHTSTTPWVVQRLSYTHGPAPPSDPLDPTFDASTFSFYVGMVLPIDDWEKAKLLPVRSVRMRLKMTATKLVV</sequence>
<feature type="compositionally biased region" description="Low complexity" evidence="5">
    <location>
        <begin position="377"/>
        <end position="417"/>
    </location>
</feature>
<dbReference type="Proteomes" id="UP000518752">
    <property type="component" value="Unassembled WGS sequence"/>
</dbReference>
<dbReference type="PROSITE" id="PS50089">
    <property type="entry name" value="ZF_RING_2"/>
    <property type="match status" value="1"/>
</dbReference>
<gene>
    <name evidence="8" type="ORF">D9757_004896</name>
</gene>
<keyword evidence="2 4" id="KW-0863">Zinc-finger</keyword>
<protein>
    <submittedName>
        <fullName evidence="8">Uncharacterized protein</fullName>
    </submittedName>
</protein>
<dbReference type="EMBL" id="JAACJN010000024">
    <property type="protein sequence ID" value="KAF5389047.1"/>
    <property type="molecule type" value="Genomic_DNA"/>
</dbReference>
<feature type="domain" description="Lon N-terminal" evidence="7">
    <location>
        <begin position="224"/>
        <end position="512"/>
    </location>
</feature>
<dbReference type="InterPro" id="IPR046336">
    <property type="entry name" value="Lon_prtase_N_sf"/>
</dbReference>
<comment type="caution">
    <text evidence="8">The sequence shown here is derived from an EMBL/GenBank/DDBJ whole genome shotgun (WGS) entry which is preliminary data.</text>
</comment>
<evidence type="ECO:0000259" key="6">
    <source>
        <dbReference type="PROSITE" id="PS50089"/>
    </source>
</evidence>
<dbReference type="Pfam" id="PF13923">
    <property type="entry name" value="zf-C3HC4_2"/>
    <property type="match status" value="1"/>
</dbReference>
<keyword evidence="3" id="KW-0862">Zinc</keyword>
<evidence type="ECO:0000256" key="4">
    <source>
        <dbReference type="PROSITE-ProRule" id="PRU00175"/>
    </source>
</evidence>
<dbReference type="PROSITE" id="PS00028">
    <property type="entry name" value="ZINC_FINGER_C2H2_1"/>
    <property type="match status" value="1"/>
</dbReference>
<dbReference type="Gene3D" id="1.20.58.1480">
    <property type="match status" value="1"/>
</dbReference>
<dbReference type="SMART" id="SM00464">
    <property type="entry name" value="LON"/>
    <property type="match status" value="1"/>
</dbReference>
<dbReference type="InterPro" id="IPR017907">
    <property type="entry name" value="Znf_RING_CS"/>
</dbReference>
<feature type="compositionally biased region" description="Acidic residues" evidence="5">
    <location>
        <begin position="77"/>
        <end position="86"/>
    </location>
</feature>
<organism evidence="8 9">
    <name type="scientific">Collybiopsis confluens</name>
    <dbReference type="NCBI Taxonomy" id="2823264"/>
    <lineage>
        <taxon>Eukaryota</taxon>
        <taxon>Fungi</taxon>
        <taxon>Dikarya</taxon>
        <taxon>Basidiomycota</taxon>
        <taxon>Agaricomycotina</taxon>
        <taxon>Agaricomycetes</taxon>
        <taxon>Agaricomycetidae</taxon>
        <taxon>Agaricales</taxon>
        <taxon>Marasmiineae</taxon>
        <taxon>Omphalotaceae</taxon>
        <taxon>Collybiopsis</taxon>
    </lineage>
</organism>
<feature type="domain" description="RING-type" evidence="6">
    <location>
        <begin position="149"/>
        <end position="187"/>
    </location>
</feature>
<dbReference type="SMART" id="SM00184">
    <property type="entry name" value="RING"/>
    <property type="match status" value="2"/>
</dbReference>
<accession>A0A8H5MCL5</accession>
<dbReference type="SUPFAM" id="SSF57850">
    <property type="entry name" value="RING/U-box"/>
    <property type="match status" value="2"/>
</dbReference>
<name>A0A8H5MCL5_9AGAR</name>
<evidence type="ECO:0000313" key="9">
    <source>
        <dbReference type="Proteomes" id="UP000518752"/>
    </source>
</evidence>
<dbReference type="AlphaFoldDB" id="A0A8H5MCL5"/>
<dbReference type="Gene3D" id="2.30.130.40">
    <property type="entry name" value="LON domain-like"/>
    <property type="match status" value="1"/>
</dbReference>
<feature type="region of interest" description="Disordered" evidence="5">
    <location>
        <begin position="349"/>
        <end position="423"/>
    </location>
</feature>
<feature type="compositionally biased region" description="Acidic residues" evidence="5">
    <location>
        <begin position="349"/>
        <end position="362"/>
    </location>
</feature>
<dbReference type="GO" id="GO:0008270">
    <property type="term" value="F:zinc ion binding"/>
    <property type="evidence" value="ECO:0007669"/>
    <property type="project" value="UniProtKB-KW"/>
</dbReference>
<dbReference type="Pfam" id="PF02190">
    <property type="entry name" value="LON_substr_bdg"/>
    <property type="match status" value="1"/>
</dbReference>
<dbReference type="Gene3D" id="3.30.40.10">
    <property type="entry name" value="Zinc/RING finger domain, C3HC4 (zinc finger)"/>
    <property type="match status" value="2"/>
</dbReference>
<keyword evidence="1" id="KW-0479">Metal-binding</keyword>
<evidence type="ECO:0000256" key="1">
    <source>
        <dbReference type="ARBA" id="ARBA00022723"/>
    </source>
</evidence>
<feature type="region of interest" description="Disordered" evidence="5">
    <location>
        <begin position="69"/>
        <end position="93"/>
    </location>
</feature>